<organism evidence="4 5">
    <name type="scientific">Camelina sativa</name>
    <name type="common">False flax</name>
    <name type="synonym">Myagrum sativum</name>
    <dbReference type="NCBI Taxonomy" id="90675"/>
    <lineage>
        <taxon>Eukaryota</taxon>
        <taxon>Viridiplantae</taxon>
        <taxon>Streptophyta</taxon>
        <taxon>Embryophyta</taxon>
        <taxon>Tracheophyta</taxon>
        <taxon>Spermatophyta</taxon>
        <taxon>Magnoliopsida</taxon>
        <taxon>eudicotyledons</taxon>
        <taxon>Gunneridae</taxon>
        <taxon>Pentapetalae</taxon>
        <taxon>rosids</taxon>
        <taxon>malvids</taxon>
        <taxon>Brassicales</taxon>
        <taxon>Brassicaceae</taxon>
        <taxon>Camelineae</taxon>
        <taxon>Camelina</taxon>
    </lineage>
</organism>
<name>A0ABM0T4V1_CAMSA</name>
<reference evidence="5 6" key="3">
    <citation type="submission" date="2025-05" db="UniProtKB">
        <authorList>
            <consortium name="RefSeq"/>
        </authorList>
    </citation>
    <scope>IDENTIFICATION</scope>
    <source>
        <tissue evidence="5 6">Leaf</tissue>
    </source>
</reference>
<dbReference type="Pfam" id="PF08389">
    <property type="entry name" value="Xpo1"/>
    <property type="match status" value="1"/>
</dbReference>
<dbReference type="SUPFAM" id="SSF48371">
    <property type="entry name" value="ARM repeat"/>
    <property type="match status" value="1"/>
</dbReference>
<dbReference type="GeneID" id="104706319"/>
<dbReference type="Proteomes" id="UP000694864">
    <property type="component" value="Chromosome 1"/>
</dbReference>
<reference evidence="4" key="1">
    <citation type="journal article" date="1997" name="Nucleic Acids Res.">
        <title>tRNAscan-SE: a program for improved detection of transfer RNA genes in genomic sequence.</title>
        <authorList>
            <person name="Lowe T.M."/>
            <person name="Eddy S.R."/>
        </authorList>
    </citation>
    <scope>NUCLEOTIDE SEQUENCE [LARGE SCALE GENOMIC DNA]</scope>
    <source>
        <strain evidence="4">r\DH55</strain>
    </source>
</reference>
<dbReference type="PANTHER" id="PTHR11223:SF3">
    <property type="entry name" value="EXPORTIN-5"/>
    <property type="match status" value="1"/>
</dbReference>
<dbReference type="Pfam" id="PF19273">
    <property type="entry name" value="Exportin-5"/>
    <property type="match status" value="1"/>
</dbReference>
<accession>A0ABM0T4V1</accession>
<evidence type="ECO:0000313" key="6">
    <source>
        <dbReference type="RefSeq" id="XP_019099929.1"/>
    </source>
</evidence>
<feature type="transmembrane region" description="Helical" evidence="1">
    <location>
        <begin position="378"/>
        <end position="394"/>
    </location>
</feature>
<evidence type="ECO:0000313" key="5">
    <source>
        <dbReference type="RefSeq" id="XP_010420907.1"/>
    </source>
</evidence>
<dbReference type="RefSeq" id="XP_010420907.1">
    <property type="nucleotide sequence ID" value="XM_010422605.2"/>
</dbReference>
<keyword evidence="1" id="KW-0472">Membrane</keyword>
<reference evidence="4" key="2">
    <citation type="journal article" date="2014" name="Nat. Commun.">
        <title>The emerging biofuel crop Camelina sativa retains a highly undifferentiated hexaploid genome structure.</title>
        <authorList>
            <person name="Kagale S."/>
            <person name="Koh C."/>
            <person name="Nixon J."/>
            <person name="Bollina V."/>
            <person name="Clarke W.E."/>
            <person name="Tuteja R."/>
            <person name="Spillane C."/>
            <person name="Robinson S.J."/>
            <person name="Links M.G."/>
            <person name="Clarke C."/>
            <person name="Higgins E.E."/>
            <person name="Huebert T."/>
            <person name="Sharpe A.G."/>
            <person name="Parkin I.A."/>
        </authorList>
    </citation>
    <scope>NUCLEOTIDE SEQUENCE [LARGE SCALE GENOMIC DNA]</scope>
    <source>
        <strain evidence="4">r\DH55</strain>
    </source>
</reference>
<dbReference type="InterPro" id="IPR016024">
    <property type="entry name" value="ARM-type_fold"/>
</dbReference>
<gene>
    <name evidence="5 6" type="primary">LOC104706319</name>
</gene>
<dbReference type="Gene3D" id="1.25.10.10">
    <property type="entry name" value="Leucine-rich Repeat Variant"/>
    <property type="match status" value="1"/>
</dbReference>
<evidence type="ECO:0000313" key="4">
    <source>
        <dbReference type="Proteomes" id="UP000694864"/>
    </source>
</evidence>
<dbReference type="InterPro" id="IPR045478">
    <property type="entry name" value="Exportin-5_C"/>
</dbReference>
<feature type="domain" description="Exportin-1/Importin-beta-like" evidence="2">
    <location>
        <begin position="73"/>
        <end position="231"/>
    </location>
</feature>
<evidence type="ECO:0000256" key="1">
    <source>
        <dbReference type="SAM" id="Phobius"/>
    </source>
</evidence>
<keyword evidence="4" id="KW-1185">Reference proteome</keyword>
<keyword evidence="1" id="KW-0812">Transmembrane</keyword>
<dbReference type="PANTHER" id="PTHR11223">
    <property type="entry name" value="EXPORTIN 1/5"/>
    <property type="match status" value="1"/>
</dbReference>
<evidence type="ECO:0000259" key="2">
    <source>
        <dbReference type="Pfam" id="PF08389"/>
    </source>
</evidence>
<evidence type="ECO:0000259" key="3">
    <source>
        <dbReference type="Pfam" id="PF19273"/>
    </source>
</evidence>
<dbReference type="InterPro" id="IPR045065">
    <property type="entry name" value="XPO1/5"/>
</dbReference>
<dbReference type="InterPro" id="IPR013598">
    <property type="entry name" value="Exportin-1/Importin-b-like"/>
</dbReference>
<proteinExistence type="predicted"/>
<sequence>MSCIKSGDVRVLANTSFHFVKNEWSPEIRLHAFKMLQHLVRLRWDELSPPECRDLVNVSVELMSEVANACENWPLKSQSAALVAEIVRRQGPDLWQEIFTLLTSLSAQGPVQAELVLMTLRWLPEDITIHNDDLEGDRRRLLLRGLAQSLPEILPLLYNLLERHFGAAISEAGRQHVDLAKQHANVVIACLNAIVAYADWAPVPDLAKYGFLSGCSFLLSSPDFRLHACEIFKLVCSRKRPSDASTAEFDSAISNLFQILTNVSREFLFRSSSSSSDLDENDYDFAKCMCESMASSGSTNLQCISSDGGVMALYLQQMLGFFQHFKLGLHFEALLFWLSLMRDLLPKPKAATYPTGEGSSTGGVVSSSQVDSEKKKDFLVLLMMISLAVYWMYLSSGCPRKKMFLLVLLFRLGPWNSGVMNLKGREDLARTDQSC</sequence>
<dbReference type="InterPro" id="IPR011989">
    <property type="entry name" value="ARM-like"/>
</dbReference>
<protein>
    <submittedName>
        <fullName evidence="5 6">Protein HASTY 1-like isoform X1</fullName>
    </submittedName>
</protein>
<feature type="domain" description="Exportin-5 C-terminal" evidence="3">
    <location>
        <begin position="280"/>
        <end position="349"/>
    </location>
</feature>
<dbReference type="RefSeq" id="XP_019099929.1">
    <property type="nucleotide sequence ID" value="XM_019244384.1"/>
</dbReference>
<keyword evidence="1" id="KW-1133">Transmembrane helix</keyword>